<dbReference type="InterPro" id="IPR001055">
    <property type="entry name" value="Adrenodoxin-like"/>
</dbReference>
<keyword evidence="4" id="KW-0408">Iron</keyword>
<name>A0ABV3TVC3_9GAMM</name>
<sequence length="106" mass="11396">MVKVKFVSANGGVIDAECQPGRTLMECAGDYMVAEIEAQCGGGCACGTCHCYPRKEWLDKLPPMEDIEACTLEGGMAEIRPTSRLACQIELTEELSGLIIDLPEIA</sequence>
<comment type="cofactor">
    <cofactor evidence="6">
        <name>[2Fe-2S] cluster</name>
        <dbReference type="ChEBI" id="CHEBI:190135"/>
    </cofactor>
</comment>
<evidence type="ECO:0000313" key="8">
    <source>
        <dbReference type="EMBL" id="MEX1665174.1"/>
    </source>
</evidence>
<evidence type="ECO:0000256" key="1">
    <source>
        <dbReference type="ARBA" id="ARBA00010914"/>
    </source>
</evidence>
<evidence type="ECO:0000256" key="3">
    <source>
        <dbReference type="ARBA" id="ARBA00022723"/>
    </source>
</evidence>
<dbReference type="InterPro" id="IPR036010">
    <property type="entry name" value="2Fe-2S_ferredoxin-like_sf"/>
</dbReference>
<protein>
    <recommendedName>
        <fullName evidence="7">2Fe-2S ferredoxin-type domain-containing protein</fullName>
    </recommendedName>
</protein>
<evidence type="ECO:0000313" key="9">
    <source>
        <dbReference type="Proteomes" id="UP001557484"/>
    </source>
</evidence>
<dbReference type="EMBL" id="JBFRYB010000001">
    <property type="protein sequence ID" value="MEX1665174.1"/>
    <property type="molecule type" value="Genomic_DNA"/>
</dbReference>
<dbReference type="PANTHER" id="PTHR23426">
    <property type="entry name" value="FERREDOXIN/ADRENODOXIN"/>
    <property type="match status" value="1"/>
</dbReference>
<reference evidence="8 9" key="1">
    <citation type="journal article" date="2011" name="Int. J. Syst. Evol. Microbiol.">
        <title>Zhongshania antarctica gen. nov., sp. nov. and Zhongshania guokunii sp. nov., gammaproteobacteria respectively isolated from coastal attached (fast) ice and surface seawater of the Antarctic.</title>
        <authorList>
            <person name="Li H.J."/>
            <person name="Zhang X.Y."/>
            <person name="Chen C.X."/>
            <person name="Zhang Y.J."/>
            <person name="Gao Z.M."/>
            <person name="Yu Y."/>
            <person name="Chen X.L."/>
            <person name="Chen B."/>
            <person name="Zhang Y.Z."/>
        </authorList>
    </citation>
    <scope>NUCLEOTIDE SEQUENCE [LARGE SCALE GENOMIC DNA]</scope>
    <source>
        <strain evidence="8 9">R06B22</strain>
    </source>
</reference>
<dbReference type="Gene3D" id="3.10.20.30">
    <property type="match status" value="1"/>
</dbReference>
<dbReference type="PROSITE" id="PS51085">
    <property type="entry name" value="2FE2S_FER_2"/>
    <property type="match status" value="1"/>
</dbReference>
<evidence type="ECO:0000259" key="7">
    <source>
        <dbReference type="PROSITE" id="PS51085"/>
    </source>
</evidence>
<keyword evidence="9" id="KW-1185">Reference proteome</keyword>
<dbReference type="Proteomes" id="UP001557484">
    <property type="component" value="Unassembled WGS sequence"/>
</dbReference>
<dbReference type="PANTHER" id="PTHR23426:SF65">
    <property type="entry name" value="FERREDOXIN-2, MITOCHONDRIAL"/>
    <property type="match status" value="1"/>
</dbReference>
<organism evidence="8 9">
    <name type="scientific">Zhongshania arctica</name>
    <dbReference type="NCBI Taxonomy" id="3238302"/>
    <lineage>
        <taxon>Bacteria</taxon>
        <taxon>Pseudomonadati</taxon>
        <taxon>Pseudomonadota</taxon>
        <taxon>Gammaproteobacteria</taxon>
        <taxon>Cellvibrionales</taxon>
        <taxon>Spongiibacteraceae</taxon>
        <taxon>Zhongshania</taxon>
    </lineage>
</organism>
<dbReference type="InterPro" id="IPR001041">
    <property type="entry name" value="2Fe-2S_ferredoxin-type"/>
</dbReference>
<keyword evidence="3" id="KW-0479">Metal-binding</keyword>
<dbReference type="InterPro" id="IPR012675">
    <property type="entry name" value="Beta-grasp_dom_sf"/>
</dbReference>
<accession>A0ABV3TVC3</accession>
<comment type="similarity">
    <text evidence="1">Belongs to the adrenodoxin/putidaredoxin family.</text>
</comment>
<evidence type="ECO:0000256" key="4">
    <source>
        <dbReference type="ARBA" id="ARBA00023004"/>
    </source>
</evidence>
<keyword evidence="2" id="KW-0001">2Fe-2S</keyword>
<evidence type="ECO:0000256" key="2">
    <source>
        <dbReference type="ARBA" id="ARBA00022714"/>
    </source>
</evidence>
<evidence type="ECO:0000256" key="6">
    <source>
        <dbReference type="ARBA" id="ARBA00034078"/>
    </source>
</evidence>
<keyword evidence="5" id="KW-0411">Iron-sulfur</keyword>
<dbReference type="RefSeq" id="WP_368375282.1">
    <property type="nucleotide sequence ID" value="NZ_JBFRYB010000001.1"/>
</dbReference>
<gene>
    <name evidence="8" type="ORF">AB4875_06715</name>
</gene>
<proteinExistence type="inferred from homology"/>
<dbReference type="SUPFAM" id="SSF54292">
    <property type="entry name" value="2Fe-2S ferredoxin-like"/>
    <property type="match status" value="1"/>
</dbReference>
<comment type="caution">
    <text evidence="8">The sequence shown here is derived from an EMBL/GenBank/DDBJ whole genome shotgun (WGS) entry which is preliminary data.</text>
</comment>
<evidence type="ECO:0000256" key="5">
    <source>
        <dbReference type="ARBA" id="ARBA00023014"/>
    </source>
</evidence>
<dbReference type="PRINTS" id="PR00355">
    <property type="entry name" value="ADRENODOXIN"/>
</dbReference>
<feature type="domain" description="2Fe-2S ferredoxin-type" evidence="7">
    <location>
        <begin position="2"/>
        <end position="106"/>
    </location>
</feature>